<dbReference type="PANTHER" id="PTHR47199">
    <property type="entry name" value="PHOTOSYSTEM II STABILITY/ASSEMBLY FACTOR HCF136, CHLOROPLASTIC"/>
    <property type="match status" value="1"/>
</dbReference>
<name>A0A0F9SS32_9ZZZZ</name>
<dbReference type="PANTHER" id="PTHR47199:SF2">
    <property type="entry name" value="PHOTOSYSTEM II STABILITY_ASSEMBLY FACTOR HCF136, CHLOROPLASTIC"/>
    <property type="match status" value="1"/>
</dbReference>
<reference evidence="1" key="1">
    <citation type="journal article" date="2015" name="Nature">
        <title>Complex archaea that bridge the gap between prokaryotes and eukaryotes.</title>
        <authorList>
            <person name="Spang A."/>
            <person name="Saw J.H."/>
            <person name="Jorgensen S.L."/>
            <person name="Zaremba-Niedzwiedzka K."/>
            <person name="Martijn J."/>
            <person name="Lind A.E."/>
            <person name="van Eijk R."/>
            <person name="Schleper C."/>
            <person name="Guy L."/>
            <person name="Ettema T.J."/>
        </authorList>
    </citation>
    <scope>NUCLEOTIDE SEQUENCE</scope>
</reference>
<evidence type="ECO:0008006" key="2">
    <source>
        <dbReference type="Google" id="ProtNLM"/>
    </source>
</evidence>
<gene>
    <name evidence="1" type="ORF">LCGC14_0818340</name>
</gene>
<sequence length="517" mass="54485">MSRGVTGIFDASGGALFTQVDGPPSDLQYLGCHDLGDTTQPKGDITRRFCPDPNRRGHYLVSSRTQGAAGEITGDISTPLGKTADWLETLNRTKCRFPLYVPMAECTRPNQFVPNERGYIYTDVAITNVTRSNNVTRNVDGGAVEEAGKTFAWSAADILEWHDTVLTRRTTAEVEEARDIVFCNEQACQGICGPAEAVCTDGVVVYDAINLGIAEVQYTADGGITWTNTAAQPAIADEDLSSVVCIPSGVEGITRWLVSVGTTNAGTPAQIFYTDDLGANWTLGTAGAGNAGFIPWNGGLFAWDRMNLWCCTDTGAGAAGDIFKSTDGGVTWVLQLSTASDALNCIRFASADVGLCVGDTNEIQFTDDSGAHWTTIVGPAAQAAVDALTCAIINENSWYVGYADGELWYTADGGANWSQLALGIPAAGHTITAINDMGHVGEHVIWLAIHGNDGANEVGFVARSVTGGATGHWEYSQAPTDFGSGNGFSAIHVCGINQAFVAGGVETTSYIVEVAET</sequence>
<dbReference type="Gene3D" id="2.130.10.10">
    <property type="entry name" value="YVTN repeat-like/Quinoprotein amine dehydrogenase"/>
    <property type="match status" value="2"/>
</dbReference>
<protein>
    <recommendedName>
        <fullName evidence="2">Photosynthesis system II assembly factor Ycf48/Hcf136-like domain-containing protein</fullName>
    </recommendedName>
</protein>
<dbReference type="SUPFAM" id="SSF110296">
    <property type="entry name" value="Oligoxyloglucan reducing end-specific cellobiohydrolase"/>
    <property type="match status" value="1"/>
</dbReference>
<comment type="caution">
    <text evidence="1">The sequence shown here is derived from an EMBL/GenBank/DDBJ whole genome shotgun (WGS) entry which is preliminary data.</text>
</comment>
<proteinExistence type="predicted"/>
<accession>A0A0F9SS32</accession>
<dbReference type="AlphaFoldDB" id="A0A0F9SS32"/>
<dbReference type="EMBL" id="LAZR01002285">
    <property type="protein sequence ID" value="KKN31998.1"/>
    <property type="molecule type" value="Genomic_DNA"/>
</dbReference>
<organism evidence="1">
    <name type="scientific">marine sediment metagenome</name>
    <dbReference type="NCBI Taxonomy" id="412755"/>
    <lineage>
        <taxon>unclassified sequences</taxon>
        <taxon>metagenomes</taxon>
        <taxon>ecological metagenomes</taxon>
    </lineage>
</organism>
<dbReference type="CDD" id="cd15482">
    <property type="entry name" value="Sialidase_non-viral"/>
    <property type="match status" value="1"/>
</dbReference>
<evidence type="ECO:0000313" key="1">
    <source>
        <dbReference type="EMBL" id="KKN31998.1"/>
    </source>
</evidence>
<dbReference type="InterPro" id="IPR015943">
    <property type="entry name" value="WD40/YVTN_repeat-like_dom_sf"/>
</dbReference>